<dbReference type="SMART" id="SM00239">
    <property type="entry name" value="C2"/>
    <property type="match status" value="1"/>
</dbReference>
<feature type="compositionally biased region" description="Low complexity" evidence="9">
    <location>
        <begin position="835"/>
        <end position="890"/>
    </location>
</feature>
<dbReference type="Gene3D" id="2.30.29.240">
    <property type="match status" value="3"/>
</dbReference>
<evidence type="ECO:0000313" key="13">
    <source>
        <dbReference type="EnsemblMetazoa" id="ADAC007580-PA"/>
    </source>
</evidence>
<dbReference type="SUPFAM" id="SSF50729">
    <property type="entry name" value="PH domain-like"/>
    <property type="match status" value="2"/>
</dbReference>
<dbReference type="InterPro" id="IPR001192">
    <property type="entry name" value="PI-PLC_fam"/>
</dbReference>
<feature type="region of interest" description="Disordered" evidence="9">
    <location>
        <begin position="760"/>
        <end position="919"/>
    </location>
</feature>
<dbReference type="SMART" id="SM00149">
    <property type="entry name" value="PLCYc"/>
    <property type="match status" value="1"/>
</dbReference>
<feature type="compositionally biased region" description="Basic and acidic residues" evidence="9">
    <location>
        <begin position="910"/>
        <end position="919"/>
    </location>
</feature>
<dbReference type="PRINTS" id="PR00390">
    <property type="entry name" value="PHPHLIPASEC"/>
</dbReference>
<feature type="region of interest" description="Disordered" evidence="9">
    <location>
        <begin position="1319"/>
        <end position="1377"/>
    </location>
</feature>
<keyword evidence="14" id="KW-1185">Reference proteome</keyword>
<dbReference type="VEuPathDB" id="VectorBase:ADAC007580"/>
<evidence type="ECO:0000256" key="6">
    <source>
        <dbReference type="ARBA" id="ARBA00023224"/>
    </source>
</evidence>
<dbReference type="PANTHER" id="PTHR10336:SF149">
    <property type="entry name" value="1-PHOSPHATIDYLINOSITOL 4,5-BISPHOSPHATE PHOSPHODIESTERASE CLASSES I AND II"/>
    <property type="match status" value="1"/>
</dbReference>
<evidence type="ECO:0000256" key="9">
    <source>
        <dbReference type="SAM" id="MobiDB-lite"/>
    </source>
</evidence>
<evidence type="ECO:0000256" key="8">
    <source>
        <dbReference type="SAM" id="Coils"/>
    </source>
</evidence>
<feature type="compositionally biased region" description="Polar residues" evidence="9">
    <location>
        <begin position="1319"/>
        <end position="1330"/>
    </location>
</feature>
<dbReference type="Pfam" id="PF17787">
    <property type="entry name" value="PH_14"/>
    <property type="match status" value="2"/>
</dbReference>
<dbReference type="InterPro" id="IPR011992">
    <property type="entry name" value="EF-hand-dom_pair"/>
</dbReference>
<dbReference type="CDD" id="cd16213">
    <property type="entry name" value="EFh_PI-PLC21"/>
    <property type="match status" value="1"/>
</dbReference>
<dbReference type="SMART" id="SM00148">
    <property type="entry name" value="PLCXc"/>
    <property type="match status" value="1"/>
</dbReference>
<dbReference type="InterPro" id="IPR042531">
    <property type="entry name" value="PLC-beta_C_sf"/>
</dbReference>
<dbReference type="CDD" id="cd13361">
    <property type="entry name" value="PH_PLC_beta"/>
    <property type="match status" value="1"/>
</dbReference>
<dbReference type="FunFam" id="2.60.40.150:FF:000008">
    <property type="entry name" value="1-phosphatidylinositol 4,5-bisphosphate phosphodiesterase"/>
    <property type="match status" value="1"/>
</dbReference>
<keyword evidence="8" id="KW-0175">Coiled coil</keyword>
<dbReference type="CDD" id="cd08591">
    <property type="entry name" value="PI-PLCc_beta"/>
    <property type="match status" value="1"/>
</dbReference>
<dbReference type="STRING" id="43151.W5JBG5"/>
<name>W5JBG5_ANODA</name>
<dbReference type="InterPro" id="IPR037862">
    <property type="entry name" value="PLC-beta_PH"/>
</dbReference>
<reference evidence="13" key="4">
    <citation type="submission" date="2015-06" db="UniProtKB">
        <authorList>
            <consortium name="EnsemblMetazoa"/>
        </authorList>
    </citation>
    <scope>IDENTIFICATION</scope>
</reference>
<dbReference type="InterPro" id="IPR000008">
    <property type="entry name" value="C2_dom"/>
</dbReference>
<feature type="region of interest" description="Disordered" evidence="9">
    <location>
        <begin position="1231"/>
        <end position="1301"/>
    </location>
</feature>
<dbReference type="GO" id="GO:0043153">
    <property type="term" value="P:entrainment of circadian clock by photoperiod"/>
    <property type="evidence" value="ECO:0007669"/>
    <property type="project" value="UniProtKB-ARBA"/>
</dbReference>
<dbReference type="Pfam" id="PF09279">
    <property type="entry name" value="EF-hand_like"/>
    <property type="match status" value="1"/>
</dbReference>
<evidence type="ECO:0000313" key="14">
    <source>
        <dbReference type="Proteomes" id="UP000000673"/>
    </source>
</evidence>
<gene>
    <name evidence="12" type="ORF">AND_007580</name>
</gene>
<dbReference type="PROSITE" id="PS50004">
    <property type="entry name" value="C2"/>
    <property type="match status" value="1"/>
</dbReference>
<dbReference type="SUPFAM" id="SSF51695">
    <property type="entry name" value="PLC-like phosphodiesterases"/>
    <property type="match status" value="1"/>
</dbReference>
<dbReference type="GO" id="GO:0046488">
    <property type="term" value="P:phosphatidylinositol metabolic process"/>
    <property type="evidence" value="ECO:0007669"/>
    <property type="project" value="TreeGrafter"/>
</dbReference>
<dbReference type="PROSITE" id="PS50007">
    <property type="entry name" value="PIPLC_X_DOMAIN"/>
    <property type="match status" value="1"/>
</dbReference>
<evidence type="ECO:0000256" key="4">
    <source>
        <dbReference type="ARBA" id="ARBA00022963"/>
    </source>
</evidence>
<feature type="coiled-coil region" evidence="8">
    <location>
        <begin position="1390"/>
        <end position="1424"/>
    </location>
</feature>
<dbReference type="FunCoup" id="W5JBG5">
    <property type="interactions" value="436"/>
</dbReference>
<feature type="region of interest" description="Disordered" evidence="9">
    <location>
        <begin position="112"/>
        <end position="136"/>
    </location>
</feature>
<feature type="compositionally biased region" description="Basic residues" evidence="9">
    <location>
        <begin position="760"/>
        <end position="774"/>
    </location>
</feature>
<evidence type="ECO:0000256" key="1">
    <source>
        <dbReference type="ARBA" id="ARBA00001195"/>
    </source>
</evidence>
<dbReference type="InterPro" id="IPR015359">
    <property type="entry name" value="PLC_EF-hand-like"/>
</dbReference>
<feature type="domain" description="PI-PLC Y-box" evidence="11">
    <location>
        <begin position="926"/>
        <end position="1066"/>
    </location>
</feature>
<keyword evidence="6" id="KW-0807">Transducer</keyword>
<dbReference type="InterPro" id="IPR001711">
    <property type="entry name" value="PLipase_C_Pinositol-sp_Y"/>
</dbReference>
<feature type="compositionally biased region" description="Acidic residues" evidence="9">
    <location>
        <begin position="1242"/>
        <end position="1252"/>
    </location>
</feature>
<feature type="compositionally biased region" description="Low complexity" evidence="9">
    <location>
        <begin position="1333"/>
        <end position="1353"/>
    </location>
</feature>
<dbReference type="InterPro" id="IPR017946">
    <property type="entry name" value="PLC-like_Pdiesterase_TIM-brl"/>
</dbReference>
<feature type="region of interest" description="Disordered" evidence="9">
    <location>
        <begin position="70"/>
        <end position="97"/>
    </location>
</feature>
<dbReference type="FunFam" id="1.10.238.10:FF:000024">
    <property type="entry name" value="1-phosphatidylinositol 4,5-bisphosphate phosphodiesterase"/>
    <property type="match status" value="1"/>
</dbReference>
<dbReference type="Pfam" id="PF00388">
    <property type="entry name" value="PI-PLC-X"/>
    <property type="match status" value="1"/>
</dbReference>
<dbReference type="GO" id="GO:0004435">
    <property type="term" value="F:phosphatidylinositol-4,5-bisphosphate phospholipase C activity"/>
    <property type="evidence" value="ECO:0007669"/>
    <property type="project" value="UniProtKB-EC"/>
</dbReference>
<dbReference type="FunFam" id="3.20.20.190:FF:000084">
    <property type="match status" value="1"/>
</dbReference>
<dbReference type="Proteomes" id="UP000000673">
    <property type="component" value="Unassembled WGS sequence"/>
</dbReference>
<dbReference type="eggNOG" id="KOG1265">
    <property type="taxonomic scope" value="Eukaryota"/>
</dbReference>
<dbReference type="GO" id="GO:0005737">
    <property type="term" value="C:cytoplasm"/>
    <property type="evidence" value="ECO:0007669"/>
    <property type="project" value="TreeGrafter"/>
</dbReference>
<dbReference type="InterPro" id="IPR035892">
    <property type="entry name" value="C2_domain_sf"/>
</dbReference>
<feature type="compositionally biased region" description="Low complexity" evidence="9">
    <location>
        <begin position="1279"/>
        <end position="1290"/>
    </location>
</feature>
<dbReference type="PROSITE" id="PS50008">
    <property type="entry name" value="PIPLC_Y_DOMAIN"/>
    <property type="match status" value="1"/>
</dbReference>
<dbReference type="GO" id="GO:0008344">
    <property type="term" value="P:adult locomotory behavior"/>
    <property type="evidence" value="ECO:0007669"/>
    <property type="project" value="UniProtKB-ARBA"/>
</dbReference>
<dbReference type="GO" id="GO:0048015">
    <property type="term" value="P:phosphatidylinositol-mediated signaling"/>
    <property type="evidence" value="ECO:0007669"/>
    <property type="project" value="TreeGrafter"/>
</dbReference>
<dbReference type="SUPFAM" id="SSF47473">
    <property type="entry name" value="EF-hand"/>
    <property type="match status" value="1"/>
</dbReference>
<keyword evidence="3 7" id="KW-0378">Hydrolase</keyword>
<keyword evidence="5 7" id="KW-0443">Lipid metabolism</keyword>
<proteinExistence type="predicted"/>
<reference evidence="12 14" key="1">
    <citation type="journal article" date="2010" name="BMC Genomics">
        <title>Combination of measures distinguishes pre-miRNAs from other stem-loops in the genome of the newly sequenced Anopheles darlingi.</title>
        <authorList>
            <person name="Mendes N.D."/>
            <person name="Freitas A.T."/>
            <person name="Vasconcelos A.T."/>
            <person name="Sagot M.F."/>
        </authorList>
    </citation>
    <scope>NUCLEOTIDE SEQUENCE</scope>
</reference>
<reference evidence="12" key="3">
    <citation type="journal article" date="2013" name="Nucleic Acids Res.">
        <title>The genome of Anopheles darlingi, the main neotropical malaria vector.</title>
        <authorList>
            <person name="Marinotti O."/>
            <person name="Cerqueira G.C."/>
            <person name="de Almeida L.G."/>
            <person name="Ferro M.I."/>
            <person name="Loreto E.L."/>
            <person name="Zaha A."/>
            <person name="Teixeira S.M."/>
            <person name="Wespiser A.R."/>
            <person name="Almeida E Silva A."/>
            <person name="Schlindwein A.D."/>
            <person name="Pacheco A.C."/>
            <person name="Silva A.L."/>
            <person name="Graveley B.R."/>
            <person name="Walenz B.P."/>
            <person name="Lima Bde A."/>
            <person name="Ribeiro C.A."/>
            <person name="Nunes-Silva C.G."/>
            <person name="de Carvalho C.R."/>
            <person name="Soares C.M."/>
            <person name="de Menezes C.B."/>
            <person name="Matiolli C."/>
            <person name="Caffrey D."/>
            <person name="Araujo D.A."/>
            <person name="de Oliveira D.M."/>
            <person name="Golenbock D."/>
            <person name="Grisard E.C."/>
            <person name="Fantinatti-Garboggini F."/>
            <person name="de Carvalho F.M."/>
            <person name="Barcellos F.G."/>
            <person name="Prosdocimi F."/>
            <person name="May G."/>
            <person name="Azevedo Junior G.M."/>
            <person name="Guimaraes G.M."/>
            <person name="Goldman G.H."/>
            <person name="Padilha I.Q."/>
            <person name="Batista Jda S."/>
            <person name="Ferro J.A."/>
            <person name="Ribeiro J.M."/>
            <person name="Fietto J.L."/>
            <person name="Dabbas K.M."/>
            <person name="Cerdeira L."/>
            <person name="Agnez-Lima L.F."/>
            <person name="Brocchi M."/>
            <person name="de Carvalho M.O."/>
            <person name="Teixeira Mde M."/>
            <person name="Diniz Maia Mde M."/>
            <person name="Goldman M.H."/>
            <person name="Cruz Schneider M.P."/>
            <person name="Felipe M.S."/>
            <person name="Hungria M."/>
            <person name="Nicolas M.F."/>
            <person name="Pereira M."/>
            <person name="Montes M.A."/>
            <person name="Cantao M.E."/>
            <person name="Vincentz M."/>
            <person name="Rafael M.S."/>
            <person name="Silverman N."/>
            <person name="Stoco P.H."/>
            <person name="Souza R.C."/>
            <person name="Vicentini R."/>
            <person name="Gazzinelli R.T."/>
            <person name="Neves Rde O."/>
            <person name="Silva R."/>
            <person name="Astolfi-Filho S."/>
            <person name="Maciel T.E."/>
            <person name="Urmenyi T.P."/>
            <person name="Tadei W.P."/>
            <person name="Camargo E.P."/>
            <person name="de Vasconcelos A.T."/>
        </authorList>
    </citation>
    <scope>NUCLEOTIDE SEQUENCE</scope>
</reference>
<dbReference type="EMBL" id="ADMH02001866">
    <property type="protein sequence ID" value="ETN60743.1"/>
    <property type="molecule type" value="Genomic_DNA"/>
</dbReference>
<dbReference type="CDD" id="cd00275">
    <property type="entry name" value="C2_PLC_like"/>
    <property type="match status" value="1"/>
</dbReference>
<evidence type="ECO:0000259" key="11">
    <source>
        <dbReference type="PROSITE" id="PS50008"/>
    </source>
</evidence>
<dbReference type="GO" id="GO:0042592">
    <property type="term" value="P:homeostatic process"/>
    <property type="evidence" value="ECO:0007669"/>
    <property type="project" value="UniProtKB-ARBA"/>
</dbReference>
<evidence type="ECO:0000256" key="7">
    <source>
        <dbReference type="RuleBase" id="RU361133"/>
    </source>
</evidence>
<dbReference type="SUPFAM" id="SSF69989">
    <property type="entry name" value="C-terminal domain of PLC-beta"/>
    <property type="match status" value="1"/>
</dbReference>
<dbReference type="Gene3D" id="1.10.238.10">
    <property type="entry name" value="EF-hand"/>
    <property type="match status" value="1"/>
</dbReference>
<comment type="catalytic activity">
    <reaction evidence="1 7">
        <text>a 1,2-diacyl-sn-glycero-3-phospho-(1D-myo-inositol-4,5-bisphosphate) + H2O = 1D-myo-inositol 1,4,5-trisphosphate + a 1,2-diacyl-sn-glycerol + H(+)</text>
        <dbReference type="Rhea" id="RHEA:33179"/>
        <dbReference type="ChEBI" id="CHEBI:15377"/>
        <dbReference type="ChEBI" id="CHEBI:15378"/>
        <dbReference type="ChEBI" id="CHEBI:17815"/>
        <dbReference type="ChEBI" id="CHEBI:58456"/>
        <dbReference type="ChEBI" id="CHEBI:203600"/>
        <dbReference type="EC" id="3.1.4.11"/>
    </reaction>
</comment>
<dbReference type="VEuPathDB" id="VectorBase:ADAR2_012216"/>
<keyword evidence="4 7" id="KW-0442">Lipid degradation</keyword>
<evidence type="ECO:0000256" key="5">
    <source>
        <dbReference type="ARBA" id="ARBA00023098"/>
    </source>
</evidence>
<feature type="domain" description="C2" evidence="10">
    <location>
        <begin position="1069"/>
        <end position="1194"/>
    </location>
</feature>
<evidence type="ECO:0000256" key="3">
    <source>
        <dbReference type="ARBA" id="ARBA00022801"/>
    </source>
</evidence>
<sequence>MILKILSDQPPISPMQHEAAVHSLLVRNPGRARTTTTTTTTAPRNTSASGNGALTLTQEEEHIHARLNTSELGAGGEKRPPCESLPNRYPKKADQQGTRMSLIGLARVRARGDWVPGEGPPEEQGGSSREDSCNGTPVTLRVDVKGFFLYWVDQNHEMDMLDIATIRDVRTGQYAKKPRDDYSKLATPTIVNVALPGLAEKNPEMKMKMSLISHLEKSESEDLSAAAESPRDPPVVLSPAVAAASDIKLRQIVTMGSQDTLEEKTVTVCYGADFVNVNFINFCCTRKEIARYDNHKHTTTSIHVISSPKPSDIFATPHHDMPLLCMRFECDIVSCETTSHPGDSSRSSVPRLGFVPPVNVLFGTSLRDLIAPAECHVPTVVPTRSLHQMAYHPSGLWCDELIRMAYNLTQLNGPAIMFLQKAYTKLCLQVDKTGKIPVKNDTSRGRIAIRFSVGPEGAISRASVAIIKTFATNKDDRRRVEKALDVSGLPSGKGDTLALAKFQFEDFFNLYKNLSQRTEVEKVYDELVGTSKRRLMSTSQLVDFLNKTQRDPRLNEILHPYANTARARDLIQEYEPNKFNAQKGQLSFDGFLRYLMSEDNPIMAASKLDLTDDMDQPMSHYFINSSHNTYLTGHQLTGKSSVEIYRQSLLAGCRCVELDFWNGRTEEPVIVHGYTFVPEICAKDVLEAIAETAFKTSEFPVILSFENHCNPRQQAKIANYCREIFGDMLLDRPLDSHPLESSVELPAPALLKRKIIIKNKKKHHHHHHHHHKKVPTGVSSPQQQQQQPPGLPNAAPTVNNSNSTSNNSNTTNTAAAPGSPAVTGGATLPNSSTNAAAAAAAGDEGTTGITINNGTTPQAIQSPQQQQQQQQPETQIRQSSKESTGSSDTDSSSDDESMPGAQVGPIGPNEADKVPQTKETEAGAEISALVNYVQPVHFSSFENSESMATCFWRPTNIVLTRYPVFPMFAEKARYYEMSSFDEKQATTLLKERPIEFVNYNKRQLSRVYPAGTRFDSSNFMPQLFWNAGCQLVALNYQTLDLAMQLNLGIFEYNHRCGYLLKPEFMRRKDRRLDPFAESTVDGIIAGTVVVTVMSGQFLTDKKVGTFVEVDMFGLPADTVRKKFRTKIVRDNGINPVYDEEPFVFKKVVLPELASIRVAAYEEGGKLIGHRVLPVIGLCPGYRHLTLRTEVGQPIPLATLFLCIVVKDYVPDGLSDFAEALANPIKYQSEQEKRSKQLAVLQEDTEPSEEDSCDTLKSSDNNTSNAITSGSSPARQRTLGGPQSQQQQSTGATGGESDGGEREAPLEAITKMVSMPVAQSSLDHSTTTGGTTRPAHSTVSSSSQPASGASGTGPIIMTTTNMSGTGASGAGDASSDGGKIVADPLEKIFEDKQIRKKREALEKELKALRKAHDKEKLKIQAATAKSGDQAGGDAPVKKSKFGMGNKLVKRFSSKNMADMNVKVPPCASSDTDVTGDAHSERLRQICREHATSYREVLEKYHEIIYGLAEELLRQLQDGQMKQLKTQLERETSEVMRQLQLSRKSEVKQLAMVHKDKDELERMKREVDSTLVEKGVTERVRLTASYERKRDELQRQHDAVKQGLEDHKQKARSMLEKEAESHAYISDTFLAHLNTSNSTTSCSSVGASSALPPATTTSVSSGNICAAGSGGTHENNVNNTHHAT</sequence>
<dbReference type="HOGENOM" id="CLU_002738_2_2_1"/>
<dbReference type="OMA" id="THENNVN"/>
<evidence type="ECO:0000256" key="2">
    <source>
        <dbReference type="ARBA" id="ARBA00012368"/>
    </source>
</evidence>
<dbReference type="Gene3D" id="1.20.1230.10">
    <property type="entry name" value="Phospholipase C beta, distal C-terminal domain"/>
    <property type="match status" value="1"/>
</dbReference>
<feature type="region of interest" description="Disordered" evidence="9">
    <location>
        <begin position="29"/>
        <end position="51"/>
    </location>
</feature>
<evidence type="ECO:0000313" key="12">
    <source>
        <dbReference type="EMBL" id="ETN60743.1"/>
    </source>
</evidence>
<dbReference type="SUPFAM" id="SSF49562">
    <property type="entry name" value="C2 domain (Calcium/lipid-binding domain, CaLB)"/>
    <property type="match status" value="1"/>
</dbReference>
<dbReference type="Pfam" id="PF00387">
    <property type="entry name" value="PI-PLC-Y"/>
    <property type="match status" value="1"/>
</dbReference>
<protein>
    <recommendedName>
        <fullName evidence="2 7">Phosphoinositide phospholipase C</fullName>
        <ecNumber evidence="2 7">3.1.4.11</ecNumber>
    </recommendedName>
</protein>
<dbReference type="GO" id="GO:0007186">
    <property type="term" value="P:G protein-coupled receptor signaling pathway"/>
    <property type="evidence" value="ECO:0007669"/>
    <property type="project" value="TreeGrafter"/>
</dbReference>
<feature type="compositionally biased region" description="Polar residues" evidence="9">
    <location>
        <begin position="1254"/>
        <end position="1274"/>
    </location>
</feature>
<dbReference type="PANTHER" id="PTHR10336">
    <property type="entry name" value="PHOSPHOINOSITIDE-SPECIFIC PHOSPHOLIPASE C FAMILY PROTEIN"/>
    <property type="match status" value="1"/>
</dbReference>
<dbReference type="GO" id="GO:0051209">
    <property type="term" value="P:release of sequestered calcium ion into cytosol"/>
    <property type="evidence" value="ECO:0007669"/>
    <property type="project" value="TreeGrafter"/>
</dbReference>
<dbReference type="EC" id="3.1.4.11" evidence="2 7"/>
<feature type="compositionally biased region" description="Low complexity" evidence="9">
    <location>
        <begin position="781"/>
        <end position="821"/>
    </location>
</feature>
<reference evidence="12" key="2">
    <citation type="submission" date="2010-05" db="EMBL/GenBank/DDBJ databases">
        <authorList>
            <person name="Almeida L.G."/>
            <person name="Nicolas M.F."/>
            <person name="Souza R.C."/>
            <person name="Vasconcelos A.T.R."/>
        </authorList>
    </citation>
    <scope>NUCLEOTIDE SEQUENCE</scope>
</reference>
<dbReference type="Gene3D" id="2.60.40.150">
    <property type="entry name" value="C2 domain"/>
    <property type="match status" value="1"/>
</dbReference>
<evidence type="ECO:0000259" key="10">
    <source>
        <dbReference type="PROSITE" id="PS50004"/>
    </source>
</evidence>
<dbReference type="InterPro" id="IPR000909">
    <property type="entry name" value="PLipase_C_PInositol-sp_X_dom"/>
</dbReference>
<accession>W5JBG5</accession>
<dbReference type="EnsemblMetazoa" id="ADAC007580-RA">
    <property type="protein sequence ID" value="ADAC007580-PA"/>
    <property type="gene ID" value="ADAC007580"/>
</dbReference>
<dbReference type="GO" id="GO:0016042">
    <property type="term" value="P:lipid catabolic process"/>
    <property type="evidence" value="ECO:0007669"/>
    <property type="project" value="UniProtKB-KW"/>
</dbReference>
<dbReference type="Gene3D" id="3.20.20.190">
    <property type="entry name" value="Phosphatidylinositol (PI) phosphodiesterase"/>
    <property type="match status" value="1"/>
</dbReference>
<organism evidence="12">
    <name type="scientific">Anopheles darlingi</name>
    <name type="common">Mosquito</name>
    <dbReference type="NCBI Taxonomy" id="43151"/>
    <lineage>
        <taxon>Eukaryota</taxon>
        <taxon>Metazoa</taxon>
        <taxon>Ecdysozoa</taxon>
        <taxon>Arthropoda</taxon>
        <taxon>Hexapoda</taxon>
        <taxon>Insecta</taxon>
        <taxon>Pterygota</taxon>
        <taxon>Neoptera</taxon>
        <taxon>Endopterygota</taxon>
        <taxon>Diptera</taxon>
        <taxon>Nematocera</taxon>
        <taxon>Culicoidea</taxon>
        <taxon>Culicidae</taxon>
        <taxon>Anophelinae</taxon>
        <taxon>Anopheles</taxon>
    </lineage>
</organism>
<feature type="compositionally biased region" description="Polar residues" evidence="9">
    <location>
        <begin position="42"/>
        <end position="51"/>
    </location>
</feature>